<feature type="transmembrane region" description="Helical" evidence="6">
    <location>
        <begin position="116"/>
        <end position="140"/>
    </location>
</feature>
<comment type="caution">
    <text evidence="9">The sequence shown here is derived from an EMBL/GenBank/DDBJ whole genome shotgun (WGS) entry which is preliminary data.</text>
</comment>
<keyword evidence="3" id="KW-0560">Oxidoreductase</keyword>
<dbReference type="Pfam" id="PF12838">
    <property type="entry name" value="Fer4_7"/>
    <property type="match status" value="1"/>
</dbReference>
<dbReference type="Pfam" id="PF00033">
    <property type="entry name" value="Cytochrome_B"/>
    <property type="match status" value="1"/>
</dbReference>
<keyword evidence="5" id="KW-0411">Iron-sulfur</keyword>
<protein>
    <submittedName>
        <fullName evidence="9">Hydrogenase iron-sulfur subunit</fullName>
    </submittedName>
</protein>
<dbReference type="InterPro" id="IPR017896">
    <property type="entry name" value="4Fe4S_Fe-S-bd"/>
</dbReference>
<organism evidence="9 10">
    <name type="scientific">Candidatus Accumulibacter contiguus</name>
    <dbReference type="NCBI Taxonomy" id="2954381"/>
    <lineage>
        <taxon>Bacteria</taxon>
        <taxon>Pseudomonadati</taxon>
        <taxon>Pseudomonadota</taxon>
        <taxon>Betaproteobacteria</taxon>
        <taxon>Candidatus Accumulibacter</taxon>
    </lineage>
</organism>
<dbReference type="PROSITE" id="PS51002">
    <property type="entry name" value="CYTB_NTER"/>
    <property type="match status" value="1"/>
</dbReference>
<dbReference type="PROSITE" id="PS51379">
    <property type="entry name" value="4FE4S_FER_2"/>
    <property type="match status" value="2"/>
</dbReference>
<dbReference type="Pfam" id="PF02662">
    <property type="entry name" value="FlpD"/>
    <property type="match status" value="1"/>
</dbReference>
<dbReference type="PANTHER" id="PTHR19271">
    <property type="entry name" value="CYTOCHROME B"/>
    <property type="match status" value="1"/>
</dbReference>
<reference evidence="9" key="1">
    <citation type="submission" date="2019-03" db="EMBL/GenBank/DDBJ databases">
        <title>Metabolic reconstructions from genomes of highly enriched 'Candidatus Accumulibacter' and 'Candidatus Competibacter' bioreactor populations.</title>
        <authorList>
            <person name="Annavajhala M.K."/>
            <person name="Welles L."/>
            <person name="Abbas B."/>
            <person name="Sorokin D."/>
            <person name="Park H."/>
            <person name="Van Loosdrecht M."/>
            <person name="Chandran K."/>
        </authorList>
    </citation>
    <scope>NUCLEOTIDE SEQUENCE</scope>
    <source>
        <strain evidence="9">SBR_L</strain>
    </source>
</reference>
<dbReference type="EMBL" id="SPMX01000083">
    <property type="protein sequence ID" value="NMQ07583.1"/>
    <property type="molecule type" value="Genomic_DNA"/>
</dbReference>
<dbReference type="InterPro" id="IPR003813">
    <property type="entry name" value="MvhD/FlpD"/>
</dbReference>
<keyword evidence="2" id="KW-0479">Metal-binding</keyword>
<feature type="transmembrane region" description="Helical" evidence="6">
    <location>
        <begin position="39"/>
        <end position="58"/>
    </location>
</feature>
<dbReference type="SUPFAM" id="SSF81342">
    <property type="entry name" value="Transmembrane di-heme cytochromes"/>
    <property type="match status" value="1"/>
</dbReference>
<gene>
    <name evidence="9" type="ORF">E4Q08_21245</name>
</gene>
<dbReference type="InterPro" id="IPR017900">
    <property type="entry name" value="4Fe4S_Fe_S_CS"/>
</dbReference>
<dbReference type="Gene3D" id="1.20.810.10">
    <property type="entry name" value="Cytochrome Bc1 Complex, Chain C"/>
    <property type="match status" value="1"/>
</dbReference>
<evidence type="ECO:0000256" key="5">
    <source>
        <dbReference type="ARBA" id="ARBA00023014"/>
    </source>
</evidence>
<keyword evidence="10" id="KW-1185">Reference proteome</keyword>
<dbReference type="RefSeq" id="WP_169071850.1">
    <property type="nucleotide sequence ID" value="NZ_SPMX01000083.1"/>
</dbReference>
<sequence length="521" mass="57345">MSLHAALRNGTKSVFLRFEEALDAPFGGEDNPLRHLGALGLYLLWITVGSGLYLYAVLDTGIDAVYRSIGYLSSEQWYLGGILRSLHRYASDGFMLLMLLHLVREWSYGRYHGFRLYSWMTGVPLIWLAYIAGIGGYWIVWDQLAQLSATATTELLDWLPIFSEPSARNFMAPDSINDRFFTMLVFLHLGVPLLLILGLWAHVHRISHVDYLPSRRSMLGTLAALLVLSLLKPALSNPPANLATVPGDLGFDWFILFIHPLTDLSSPALIWTLLFGLTALLFILPVLPHPQPQPVATVDAANCTGCDRCLADCPYAAISMQPHPRRPGWQLAVVDADLCAACGICAGACPSSTPFRRQETLLTGIDMPQQPVNALREQLEQALAQFTGRSRIVVFSCARGADASTLAAADTAVIPLLCTGMLPPAFVEYALRGGADGVFVSTCRSGGCDFRLGERWTSERLLGQREPHLRKTVPAARLQLYPAAAHDSRNLANALAEFRTRLESVSSEKLPPYQRKASYHA</sequence>
<dbReference type="InterPro" id="IPR016174">
    <property type="entry name" value="Di-haem_cyt_TM"/>
</dbReference>
<keyword evidence="6" id="KW-1133">Transmembrane helix</keyword>
<dbReference type="Proteomes" id="UP000886469">
    <property type="component" value="Unassembled WGS sequence"/>
</dbReference>
<name>A0ABX1TD09_9PROT</name>
<feature type="domain" description="4Fe-4S ferredoxin-type" evidence="8">
    <location>
        <begin position="330"/>
        <end position="359"/>
    </location>
</feature>
<evidence type="ECO:0000256" key="4">
    <source>
        <dbReference type="ARBA" id="ARBA00023004"/>
    </source>
</evidence>
<proteinExistence type="predicted"/>
<evidence type="ECO:0000256" key="3">
    <source>
        <dbReference type="ARBA" id="ARBA00023002"/>
    </source>
</evidence>
<dbReference type="PROSITE" id="PS00198">
    <property type="entry name" value="4FE4S_FER_1"/>
    <property type="match status" value="2"/>
</dbReference>
<dbReference type="SUPFAM" id="SSF54862">
    <property type="entry name" value="4Fe-4S ferredoxins"/>
    <property type="match status" value="1"/>
</dbReference>
<dbReference type="Gene3D" id="3.30.70.20">
    <property type="match status" value="1"/>
</dbReference>
<comment type="subunit">
    <text evidence="1">The main subunits of complex b-c1 are: cytochrome b, cytochrome c1 and the Rieske protein.</text>
</comment>
<keyword evidence="6" id="KW-0812">Transmembrane</keyword>
<feature type="domain" description="Cytochrome b/b6 N-terminal region profile" evidence="7">
    <location>
        <begin position="1"/>
        <end position="215"/>
    </location>
</feature>
<dbReference type="PANTHER" id="PTHR19271:SF16">
    <property type="entry name" value="CYTOCHROME B"/>
    <property type="match status" value="1"/>
</dbReference>
<feature type="transmembrane region" description="Helical" evidence="6">
    <location>
        <begin position="215"/>
        <end position="235"/>
    </location>
</feature>
<evidence type="ECO:0000259" key="8">
    <source>
        <dbReference type="PROSITE" id="PS51379"/>
    </source>
</evidence>
<evidence type="ECO:0000256" key="1">
    <source>
        <dbReference type="ARBA" id="ARBA00011649"/>
    </source>
</evidence>
<evidence type="ECO:0000313" key="10">
    <source>
        <dbReference type="Proteomes" id="UP000886469"/>
    </source>
</evidence>
<feature type="transmembrane region" description="Helical" evidence="6">
    <location>
        <begin position="180"/>
        <end position="203"/>
    </location>
</feature>
<evidence type="ECO:0000256" key="2">
    <source>
        <dbReference type="ARBA" id="ARBA00022723"/>
    </source>
</evidence>
<evidence type="ECO:0000313" key="9">
    <source>
        <dbReference type="EMBL" id="NMQ07583.1"/>
    </source>
</evidence>
<evidence type="ECO:0000259" key="7">
    <source>
        <dbReference type="PROSITE" id="PS51002"/>
    </source>
</evidence>
<dbReference type="InterPro" id="IPR027387">
    <property type="entry name" value="Cytb/b6-like_sf"/>
</dbReference>
<dbReference type="InterPro" id="IPR005797">
    <property type="entry name" value="Cyt_b/b6_N"/>
</dbReference>
<feature type="domain" description="4Fe-4S ferredoxin-type" evidence="8">
    <location>
        <begin position="294"/>
        <end position="323"/>
    </location>
</feature>
<feature type="transmembrane region" description="Helical" evidence="6">
    <location>
        <begin position="268"/>
        <end position="287"/>
    </location>
</feature>
<evidence type="ECO:0000256" key="6">
    <source>
        <dbReference type="SAM" id="Phobius"/>
    </source>
</evidence>
<keyword evidence="6" id="KW-0472">Membrane</keyword>
<keyword evidence="4" id="KW-0408">Iron</keyword>
<accession>A0ABX1TD09</accession>